<dbReference type="Proteomes" id="UP000324222">
    <property type="component" value="Unassembled WGS sequence"/>
</dbReference>
<accession>A0A5B7D133</accession>
<evidence type="ECO:0000313" key="1">
    <source>
        <dbReference type="EMBL" id="MPC13443.1"/>
    </source>
</evidence>
<sequence length="66" mass="7400">MLLLLGRQDYKSIQQSASGLKDTTTMESLLLDEKSFCNVWGWAKPGRVGLEHLDGITVLTKHNIIK</sequence>
<dbReference type="AlphaFoldDB" id="A0A5B7D133"/>
<reference evidence="1 2" key="1">
    <citation type="submission" date="2019-05" db="EMBL/GenBank/DDBJ databases">
        <title>Another draft genome of Portunus trituberculatus and its Hox gene families provides insights of decapod evolution.</title>
        <authorList>
            <person name="Jeong J.-H."/>
            <person name="Song I."/>
            <person name="Kim S."/>
            <person name="Choi T."/>
            <person name="Kim D."/>
            <person name="Ryu S."/>
            <person name="Kim W."/>
        </authorList>
    </citation>
    <scope>NUCLEOTIDE SEQUENCE [LARGE SCALE GENOMIC DNA]</scope>
    <source>
        <tissue evidence="1">Muscle</tissue>
    </source>
</reference>
<name>A0A5B7D133_PORTR</name>
<comment type="caution">
    <text evidence="1">The sequence shown here is derived from an EMBL/GenBank/DDBJ whole genome shotgun (WGS) entry which is preliminary data.</text>
</comment>
<organism evidence="1 2">
    <name type="scientific">Portunus trituberculatus</name>
    <name type="common">Swimming crab</name>
    <name type="synonym">Neptunus trituberculatus</name>
    <dbReference type="NCBI Taxonomy" id="210409"/>
    <lineage>
        <taxon>Eukaryota</taxon>
        <taxon>Metazoa</taxon>
        <taxon>Ecdysozoa</taxon>
        <taxon>Arthropoda</taxon>
        <taxon>Crustacea</taxon>
        <taxon>Multicrustacea</taxon>
        <taxon>Malacostraca</taxon>
        <taxon>Eumalacostraca</taxon>
        <taxon>Eucarida</taxon>
        <taxon>Decapoda</taxon>
        <taxon>Pleocyemata</taxon>
        <taxon>Brachyura</taxon>
        <taxon>Eubrachyura</taxon>
        <taxon>Portunoidea</taxon>
        <taxon>Portunidae</taxon>
        <taxon>Portuninae</taxon>
        <taxon>Portunus</taxon>
    </lineage>
</organism>
<keyword evidence="2" id="KW-1185">Reference proteome</keyword>
<evidence type="ECO:0000313" key="2">
    <source>
        <dbReference type="Proteomes" id="UP000324222"/>
    </source>
</evidence>
<protein>
    <submittedName>
        <fullName evidence="1">Uncharacterized protein</fullName>
    </submittedName>
</protein>
<proteinExistence type="predicted"/>
<dbReference type="EMBL" id="VSRR010000281">
    <property type="protein sequence ID" value="MPC13443.1"/>
    <property type="molecule type" value="Genomic_DNA"/>
</dbReference>
<gene>
    <name evidence="1" type="ORF">E2C01_006178</name>
</gene>